<protein>
    <submittedName>
        <fullName evidence="2">Phospholipase D-like domain containing protein</fullName>
    </submittedName>
</protein>
<feature type="domain" description="PLD phosphodiesterase" evidence="1">
    <location>
        <begin position="351"/>
        <end position="374"/>
    </location>
</feature>
<dbReference type="OrthoDB" id="9802848at2"/>
<dbReference type="SUPFAM" id="SSF56024">
    <property type="entry name" value="Phospholipase D/nuclease"/>
    <property type="match status" value="1"/>
</dbReference>
<comment type="caution">
    <text evidence="2">The sequence shown here is derived from an EMBL/GenBank/DDBJ whole genome shotgun (WGS) entry which is preliminary data.</text>
</comment>
<dbReference type="AlphaFoldDB" id="A0A0L6JGD9"/>
<dbReference type="EMBL" id="LGTC01000001">
    <property type="protein sequence ID" value="KNY24750.1"/>
    <property type="molecule type" value="Genomic_DNA"/>
</dbReference>
<dbReference type="SUPFAM" id="SSF52540">
    <property type="entry name" value="P-loop containing nucleoside triphosphate hydrolases"/>
    <property type="match status" value="1"/>
</dbReference>
<gene>
    <name evidence="2" type="ORF">Bccel_0007</name>
</gene>
<keyword evidence="3" id="KW-1185">Reference proteome</keyword>
<dbReference type="PROSITE" id="PS50035">
    <property type="entry name" value="PLD"/>
    <property type="match status" value="1"/>
</dbReference>
<organism evidence="2 3">
    <name type="scientific">Pseudobacteroides cellulosolvens ATCC 35603 = DSM 2933</name>
    <dbReference type="NCBI Taxonomy" id="398512"/>
    <lineage>
        <taxon>Bacteria</taxon>
        <taxon>Bacillati</taxon>
        <taxon>Bacillota</taxon>
        <taxon>Clostridia</taxon>
        <taxon>Eubacteriales</taxon>
        <taxon>Oscillospiraceae</taxon>
        <taxon>Pseudobacteroides</taxon>
    </lineage>
</organism>
<dbReference type="InterPro" id="IPR001650">
    <property type="entry name" value="Helicase_C-like"/>
</dbReference>
<dbReference type="Gene3D" id="3.40.50.300">
    <property type="entry name" value="P-loop containing nucleotide triphosphate hydrolases"/>
    <property type="match status" value="2"/>
</dbReference>
<sequence length="403" mass="46615">MTQADECHHVSAFSFEKVLKTATSKYVYGLSATPNRKDGHHPIIFMQCGSIRFRDDAKKQAEKRPFEHYVIPRFTSLRVPLFEDEKNVTIQELYSEIVINEVRNQMIVDDVVNCYESGRNCIVLTERTAHVEWFVKKLNEKIPNVISLTGGMGVKETRETMKRIEDIPTDINLVLVATGKYIGEGFDEPRLDTLFLAMPISWKGTLQQYAGRLHRLYKNKSEVQIYDYVDIHIKMLERMYHKRVTGYASIGYKAKGENIETEAINIIFNKSNFLPVYTNDILNSTREILIISPFISKKRTIDMLQYLEIAIKNNVKVFLVTRPVDDFKWKDCALLQEVLNLLINAGINVVFRSNIHQKFAVMDQKIVWYGSINLMSFGSAEESIMRLENSNIAFELIKSMEEN</sequence>
<dbReference type="InterPro" id="IPR027417">
    <property type="entry name" value="P-loop_NTPase"/>
</dbReference>
<dbReference type="Proteomes" id="UP000036923">
    <property type="component" value="Unassembled WGS sequence"/>
</dbReference>
<name>A0A0L6JGD9_9FIRM</name>
<proteinExistence type="predicted"/>
<dbReference type="GO" id="GO:0003824">
    <property type="term" value="F:catalytic activity"/>
    <property type="evidence" value="ECO:0007669"/>
    <property type="project" value="InterPro"/>
</dbReference>
<evidence type="ECO:0000313" key="2">
    <source>
        <dbReference type="EMBL" id="KNY24750.1"/>
    </source>
</evidence>
<dbReference type="STRING" id="398512.Bccel_0007"/>
<dbReference type="Gene3D" id="3.30.870.10">
    <property type="entry name" value="Endonuclease Chain A"/>
    <property type="match status" value="1"/>
</dbReference>
<dbReference type="InterPro" id="IPR025202">
    <property type="entry name" value="PLD-like_dom"/>
</dbReference>
<evidence type="ECO:0000259" key="1">
    <source>
        <dbReference type="PROSITE" id="PS50035"/>
    </source>
</evidence>
<dbReference type="PANTHER" id="PTHR47396:SF1">
    <property type="entry name" value="ATP-DEPENDENT HELICASE IRC3-RELATED"/>
    <property type="match status" value="1"/>
</dbReference>
<dbReference type="PANTHER" id="PTHR47396">
    <property type="entry name" value="TYPE I RESTRICTION ENZYME ECOKI R PROTEIN"/>
    <property type="match status" value="1"/>
</dbReference>
<dbReference type="GO" id="GO:0005829">
    <property type="term" value="C:cytosol"/>
    <property type="evidence" value="ECO:0007669"/>
    <property type="project" value="TreeGrafter"/>
</dbReference>
<dbReference type="CDD" id="cd09126">
    <property type="entry name" value="PLDc_C_DEXD_like"/>
    <property type="match status" value="1"/>
</dbReference>
<dbReference type="RefSeq" id="WP_081926836.1">
    <property type="nucleotide sequence ID" value="NZ_JQKC01000009.1"/>
</dbReference>
<accession>A0A0L6JGD9</accession>
<dbReference type="Pfam" id="PF00271">
    <property type="entry name" value="Helicase_C"/>
    <property type="match status" value="1"/>
</dbReference>
<dbReference type="InterPro" id="IPR001736">
    <property type="entry name" value="PLipase_D/transphosphatidylase"/>
</dbReference>
<dbReference type="InterPro" id="IPR050742">
    <property type="entry name" value="Helicase_Restrict-Modif_Enz"/>
</dbReference>
<dbReference type="Pfam" id="PF13091">
    <property type="entry name" value="PLDc_2"/>
    <property type="match status" value="1"/>
</dbReference>
<evidence type="ECO:0000313" key="3">
    <source>
        <dbReference type="Proteomes" id="UP000036923"/>
    </source>
</evidence>
<dbReference type="PATRIC" id="fig|398512.5.peg.7"/>
<dbReference type="GO" id="GO:0006793">
    <property type="term" value="P:phosphorus metabolic process"/>
    <property type="evidence" value="ECO:0007669"/>
    <property type="project" value="UniProtKB-ARBA"/>
</dbReference>
<dbReference type="eggNOG" id="COG1061">
    <property type="taxonomic scope" value="Bacteria"/>
</dbReference>
<reference evidence="3" key="1">
    <citation type="submission" date="2015-07" db="EMBL/GenBank/DDBJ databases">
        <title>Near-Complete Genome Sequence of the Cellulolytic Bacterium Bacteroides (Pseudobacteroides) cellulosolvens ATCC 35603.</title>
        <authorList>
            <person name="Dassa B."/>
            <person name="Utturkar S.M."/>
            <person name="Klingeman D.M."/>
            <person name="Hurt R.A."/>
            <person name="Keller M."/>
            <person name="Xu J."/>
            <person name="Reddy Y.H.K."/>
            <person name="Borovok I."/>
            <person name="Grinberg I.R."/>
            <person name="Lamed R."/>
            <person name="Zhivin O."/>
            <person name="Bayer E.A."/>
            <person name="Brown S.D."/>
        </authorList>
    </citation>
    <scope>NUCLEOTIDE SEQUENCE [LARGE SCALE GENOMIC DNA]</scope>
    <source>
        <strain evidence="3">DSM 2933</strain>
    </source>
</reference>
<dbReference type="CDD" id="cd18785">
    <property type="entry name" value="SF2_C"/>
    <property type="match status" value="1"/>
</dbReference>